<dbReference type="Pfam" id="PF13796">
    <property type="entry name" value="Sensor"/>
    <property type="match status" value="1"/>
</dbReference>
<keyword evidence="1" id="KW-0812">Transmembrane</keyword>
<name>A0ABN0TU44_9ACTN</name>
<feature type="transmembrane region" description="Helical" evidence="1">
    <location>
        <begin position="121"/>
        <end position="151"/>
    </location>
</feature>
<dbReference type="EMBL" id="BAAAGX010000006">
    <property type="protein sequence ID" value="GAA0230271.1"/>
    <property type="molecule type" value="Genomic_DNA"/>
</dbReference>
<accession>A0ABN0TU44</accession>
<dbReference type="Proteomes" id="UP001500967">
    <property type="component" value="Unassembled WGS sequence"/>
</dbReference>
<evidence type="ECO:0000256" key="1">
    <source>
        <dbReference type="SAM" id="Phobius"/>
    </source>
</evidence>
<keyword evidence="4" id="KW-1185">Reference proteome</keyword>
<protein>
    <submittedName>
        <fullName evidence="3">Sensor domain-containing protein</fullName>
    </submittedName>
</protein>
<keyword evidence="1" id="KW-0472">Membrane</keyword>
<organism evidence="3 4">
    <name type="scientific">Cryptosporangium japonicum</name>
    <dbReference type="NCBI Taxonomy" id="80872"/>
    <lineage>
        <taxon>Bacteria</taxon>
        <taxon>Bacillati</taxon>
        <taxon>Actinomycetota</taxon>
        <taxon>Actinomycetes</taxon>
        <taxon>Cryptosporangiales</taxon>
        <taxon>Cryptosporangiaceae</taxon>
        <taxon>Cryptosporangium</taxon>
    </lineage>
</organism>
<keyword evidence="1" id="KW-1133">Transmembrane helix</keyword>
<gene>
    <name evidence="3" type="ORF">GCM10009539_14590</name>
</gene>
<dbReference type="RefSeq" id="WP_344647946.1">
    <property type="nucleotide sequence ID" value="NZ_BAAAGX010000006.1"/>
</dbReference>
<sequence length="219" mass="23664">MTATAVARPVPNPIARAFDGETARSAGYLAVGFLTGILGLITFILVVTFGATFSALVVGVPVLLAAFAVSRGMAEVERRRASILLGAPVALPYPVVSGTLLQRIRQWLAAPSTWRDLLHHLFVFPVTLTAAAVSLAFWAASLGSMTLWTWYWAMPDDKIYLFGVWDGSNPFVVDSFASAMPWVGVGLVLLWVSAWVTKGMARMSVRYTQFLLGPSQSGR</sequence>
<feature type="transmembrane region" description="Helical" evidence="1">
    <location>
        <begin position="53"/>
        <end position="70"/>
    </location>
</feature>
<proteinExistence type="predicted"/>
<comment type="caution">
    <text evidence="3">The sequence shown here is derived from an EMBL/GenBank/DDBJ whole genome shotgun (WGS) entry which is preliminary data.</text>
</comment>
<feature type="transmembrane region" description="Helical" evidence="1">
    <location>
        <begin position="171"/>
        <end position="196"/>
    </location>
</feature>
<evidence type="ECO:0000313" key="4">
    <source>
        <dbReference type="Proteomes" id="UP001500967"/>
    </source>
</evidence>
<reference evidence="3 4" key="1">
    <citation type="journal article" date="2019" name="Int. J. Syst. Evol. Microbiol.">
        <title>The Global Catalogue of Microorganisms (GCM) 10K type strain sequencing project: providing services to taxonomists for standard genome sequencing and annotation.</title>
        <authorList>
            <consortium name="The Broad Institute Genomics Platform"/>
            <consortium name="The Broad Institute Genome Sequencing Center for Infectious Disease"/>
            <person name="Wu L."/>
            <person name="Ma J."/>
        </authorList>
    </citation>
    <scope>NUCLEOTIDE SEQUENCE [LARGE SCALE GENOMIC DNA]</scope>
    <source>
        <strain evidence="3 4">JCM 10425</strain>
    </source>
</reference>
<evidence type="ECO:0000313" key="3">
    <source>
        <dbReference type="EMBL" id="GAA0230271.1"/>
    </source>
</evidence>
<evidence type="ECO:0000259" key="2">
    <source>
        <dbReference type="Pfam" id="PF13796"/>
    </source>
</evidence>
<feature type="transmembrane region" description="Helical" evidence="1">
    <location>
        <begin position="26"/>
        <end position="47"/>
    </location>
</feature>
<feature type="domain" description="Putative sensor" evidence="2">
    <location>
        <begin position="28"/>
        <end position="212"/>
    </location>
</feature>
<dbReference type="InterPro" id="IPR025828">
    <property type="entry name" value="Put_sensor_dom"/>
</dbReference>